<dbReference type="Proteomes" id="UP001460202">
    <property type="component" value="Unassembled WGS sequence"/>
</dbReference>
<protein>
    <recommendedName>
        <fullName evidence="3">2-C-methyl-D-erythritol 4-phosphate cytidylyltransferase</fullName>
        <ecNumber evidence="3">2.7.7.60</ecNumber>
    </recommendedName>
    <alternativeName>
        <fullName evidence="3">4-diphosphocytidyl-2C-methyl-D-erythritol synthase</fullName>
    </alternativeName>
    <alternativeName>
        <fullName evidence="3">MEP cytidylyltransferase</fullName>
        <shortName evidence="3">MCT</shortName>
    </alternativeName>
</protein>
<keyword evidence="3" id="KW-0414">Isoprene biosynthesis</keyword>
<evidence type="ECO:0000313" key="4">
    <source>
        <dbReference type="EMBL" id="MEQ2544463.1"/>
    </source>
</evidence>
<dbReference type="EMBL" id="JBBMFL010000005">
    <property type="protein sequence ID" value="MEQ2544463.1"/>
    <property type="molecule type" value="Genomic_DNA"/>
</dbReference>
<dbReference type="CDD" id="cd02516">
    <property type="entry name" value="CDP-ME_synthetase"/>
    <property type="match status" value="1"/>
</dbReference>
<dbReference type="Gene3D" id="3.90.550.10">
    <property type="entry name" value="Spore Coat Polysaccharide Biosynthesis Protein SpsA, Chain A"/>
    <property type="match status" value="1"/>
</dbReference>
<evidence type="ECO:0000256" key="1">
    <source>
        <dbReference type="ARBA" id="ARBA00022679"/>
    </source>
</evidence>
<keyword evidence="2 3" id="KW-0548">Nucleotidyltransferase</keyword>
<dbReference type="InterPro" id="IPR050088">
    <property type="entry name" value="IspD/TarI_cytidylyltransf_bact"/>
</dbReference>
<dbReference type="Pfam" id="PF01128">
    <property type="entry name" value="IspD"/>
    <property type="match status" value="1"/>
</dbReference>
<dbReference type="HAMAP" id="MF_00108">
    <property type="entry name" value="IspD"/>
    <property type="match status" value="1"/>
</dbReference>
<keyword evidence="1 3" id="KW-0808">Transferase</keyword>
<dbReference type="InterPro" id="IPR001228">
    <property type="entry name" value="IspD"/>
</dbReference>
<comment type="function">
    <text evidence="3">Catalyzes the formation of 4-diphosphocytidyl-2-C-methyl-D-erythritol from CTP and 2-C-methyl-D-erythritol 4-phosphate (MEP).</text>
</comment>
<feature type="site" description="Positions MEP for the nucleophilic attack" evidence="3">
    <location>
        <position position="159"/>
    </location>
</feature>
<accession>A0ABV1GWY7</accession>
<dbReference type="GO" id="GO:0050518">
    <property type="term" value="F:2-C-methyl-D-erythritol 4-phosphate cytidylyltransferase activity"/>
    <property type="evidence" value="ECO:0007669"/>
    <property type="project" value="UniProtKB-EC"/>
</dbReference>
<dbReference type="SUPFAM" id="SSF53448">
    <property type="entry name" value="Nucleotide-diphospho-sugar transferases"/>
    <property type="match status" value="1"/>
</dbReference>
<dbReference type="EC" id="2.7.7.60" evidence="3"/>
<sequence length="245" mass="26109">MESTGIIIVAGGSGRRAGGVRPKQFAFLAGMPVLARTINNFAAAMPGAEIVAVLPEQHIEFWKNLAARFDVAAHTVAAGGAERFDSVKNGLAALTTGPELIAVQDGVRPLGTAGMIRRVAAAAALHGAAVPVVEAVDSFRETEGEPDAEGVVPSRIVDRRRLRIVQTPQFFRAEVLRRAYETEYRAEFTDDASVVEAAGYRVCLAEGERGNLKLTTPEDFTVAEALIAAREEAGEERATTDAEHL</sequence>
<dbReference type="InterPro" id="IPR029044">
    <property type="entry name" value="Nucleotide-diphossugar_trans"/>
</dbReference>
<dbReference type="InterPro" id="IPR034683">
    <property type="entry name" value="IspD/TarI"/>
</dbReference>
<dbReference type="NCBIfam" id="TIGR00453">
    <property type="entry name" value="ispD"/>
    <property type="match status" value="1"/>
</dbReference>
<feature type="site" description="Positions MEP for the nucleophilic attack" evidence="3">
    <location>
        <position position="213"/>
    </location>
</feature>
<comment type="similarity">
    <text evidence="3">Belongs to the IspD/TarI cytidylyltransferase family. IspD subfamily.</text>
</comment>
<dbReference type="RefSeq" id="WP_349093993.1">
    <property type="nucleotide sequence ID" value="NZ_JBBMFL010000005.1"/>
</dbReference>
<reference evidence="4 5" key="1">
    <citation type="submission" date="2024-03" db="EMBL/GenBank/DDBJ databases">
        <title>Human intestinal bacterial collection.</title>
        <authorList>
            <person name="Pauvert C."/>
            <person name="Hitch T.C.A."/>
            <person name="Clavel T."/>
        </authorList>
    </citation>
    <scope>NUCLEOTIDE SEQUENCE [LARGE SCALE GENOMIC DNA]</scope>
    <source>
        <strain evidence="4 5">CLA-KB-H122</strain>
    </source>
</reference>
<feature type="site" description="Transition state stabilizer" evidence="3">
    <location>
        <position position="16"/>
    </location>
</feature>
<feature type="site" description="Transition state stabilizer" evidence="3">
    <location>
        <position position="23"/>
    </location>
</feature>
<keyword evidence="5" id="KW-1185">Reference proteome</keyword>
<evidence type="ECO:0000256" key="2">
    <source>
        <dbReference type="ARBA" id="ARBA00022695"/>
    </source>
</evidence>
<evidence type="ECO:0000313" key="5">
    <source>
        <dbReference type="Proteomes" id="UP001460202"/>
    </source>
</evidence>
<dbReference type="PANTHER" id="PTHR32125:SF4">
    <property type="entry name" value="2-C-METHYL-D-ERYTHRITOL 4-PHOSPHATE CYTIDYLYLTRANSFERASE, CHLOROPLASTIC"/>
    <property type="match status" value="1"/>
</dbReference>
<comment type="catalytic activity">
    <reaction evidence="3">
        <text>2-C-methyl-D-erythritol 4-phosphate + CTP + H(+) = 4-CDP-2-C-methyl-D-erythritol + diphosphate</text>
        <dbReference type="Rhea" id="RHEA:13429"/>
        <dbReference type="ChEBI" id="CHEBI:15378"/>
        <dbReference type="ChEBI" id="CHEBI:33019"/>
        <dbReference type="ChEBI" id="CHEBI:37563"/>
        <dbReference type="ChEBI" id="CHEBI:57823"/>
        <dbReference type="ChEBI" id="CHEBI:58262"/>
        <dbReference type="EC" id="2.7.7.60"/>
    </reaction>
</comment>
<evidence type="ECO:0000256" key="3">
    <source>
        <dbReference type="HAMAP-Rule" id="MF_00108"/>
    </source>
</evidence>
<gene>
    <name evidence="3 4" type="primary">ispD</name>
    <name evidence="4" type="ORF">WMO46_05830</name>
</gene>
<comment type="caution">
    <text evidence="4">The sequence shown here is derived from an EMBL/GenBank/DDBJ whole genome shotgun (WGS) entry which is preliminary data.</text>
</comment>
<name>A0ABV1GWY7_9BACT</name>
<organism evidence="4 5">
    <name type="scientific">Alistipes intestinihominis</name>
    <dbReference type="NCBI Taxonomy" id="3133172"/>
    <lineage>
        <taxon>Bacteria</taxon>
        <taxon>Pseudomonadati</taxon>
        <taxon>Bacteroidota</taxon>
        <taxon>Bacteroidia</taxon>
        <taxon>Bacteroidales</taxon>
        <taxon>Rikenellaceae</taxon>
        <taxon>Alistipes</taxon>
    </lineage>
</organism>
<comment type="pathway">
    <text evidence="3">Isoprenoid biosynthesis; isopentenyl diphosphate biosynthesis via DXP pathway; isopentenyl diphosphate from 1-deoxy-D-xylulose 5-phosphate: step 2/6.</text>
</comment>
<dbReference type="PANTHER" id="PTHR32125">
    <property type="entry name" value="2-C-METHYL-D-ERYTHRITOL 4-PHOSPHATE CYTIDYLYLTRANSFERASE, CHLOROPLASTIC"/>
    <property type="match status" value="1"/>
</dbReference>
<proteinExistence type="inferred from homology"/>